<protein>
    <recommendedName>
        <fullName evidence="6">Calcitonin peptide-like domain-containing protein</fullName>
    </recommendedName>
</protein>
<comment type="subcellular location">
    <subcellularLocation>
        <location evidence="1">Secreted</location>
    </subcellularLocation>
</comment>
<dbReference type="InterPro" id="IPR001693">
    <property type="entry name" value="Calcitonin_peptide-like"/>
</dbReference>
<dbReference type="InterPro" id="IPR015476">
    <property type="entry name" value="Calcitonin_gene-rel_peptide"/>
</dbReference>
<evidence type="ECO:0000259" key="6">
    <source>
        <dbReference type="SMART" id="SM00113"/>
    </source>
</evidence>
<dbReference type="InterPro" id="IPR021117">
    <property type="entry name" value="Calcitonin-like"/>
</dbReference>
<dbReference type="SMART" id="SM00113">
    <property type="entry name" value="CALCITONIN"/>
    <property type="match status" value="1"/>
</dbReference>
<reference evidence="7" key="1">
    <citation type="submission" date="2025-08" db="UniProtKB">
        <authorList>
            <consortium name="Ensembl"/>
        </authorList>
    </citation>
    <scope>IDENTIFICATION</scope>
</reference>
<evidence type="ECO:0000256" key="2">
    <source>
        <dbReference type="ARBA" id="ARBA00009222"/>
    </source>
</evidence>
<dbReference type="AlphaFoldDB" id="A0A673FUT9"/>
<dbReference type="Proteomes" id="UP000472270">
    <property type="component" value="Unassembled WGS sequence"/>
</dbReference>
<dbReference type="GO" id="GO:0051480">
    <property type="term" value="P:regulation of cytosolic calcium ion concentration"/>
    <property type="evidence" value="ECO:0007669"/>
    <property type="project" value="TreeGrafter"/>
</dbReference>
<keyword evidence="8" id="KW-1185">Reference proteome</keyword>
<comment type="similarity">
    <text evidence="2">Belongs to the calcitonin family.</text>
</comment>
<reference evidence="7" key="2">
    <citation type="submission" date="2025-09" db="UniProtKB">
        <authorList>
            <consortium name="Ensembl"/>
        </authorList>
    </citation>
    <scope>IDENTIFICATION</scope>
</reference>
<dbReference type="GO" id="GO:0005179">
    <property type="term" value="F:hormone activity"/>
    <property type="evidence" value="ECO:0007669"/>
    <property type="project" value="InterPro"/>
</dbReference>
<keyword evidence="4" id="KW-0732">Signal</keyword>
<dbReference type="PANTHER" id="PTHR10505:SF16">
    <property type="entry name" value="CALCITONIN"/>
    <property type="match status" value="1"/>
</dbReference>
<name>A0A673FUT9_9TELE</name>
<feature type="domain" description="Calcitonin peptide-like" evidence="6">
    <location>
        <begin position="28"/>
        <end position="64"/>
    </location>
</feature>
<evidence type="ECO:0000256" key="4">
    <source>
        <dbReference type="ARBA" id="ARBA00022729"/>
    </source>
</evidence>
<dbReference type="PRINTS" id="PR00817">
    <property type="entry name" value="CALCITONINB"/>
</dbReference>
<evidence type="ECO:0000313" key="7">
    <source>
        <dbReference type="Ensembl" id="ENSSRHP00000003040.1"/>
    </source>
</evidence>
<evidence type="ECO:0000256" key="5">
    <source>
        <dbReference type="ARBA" id="ARBA00023157"/>
    </source>
</evidence>
<dbReference type="Gene3D" id="6.10.250.2190">
    <property type="match status" value="1"/>
</dbReference>
<dbReference type="GO" id="GO:0007189">
    <property type="term" value="P:adenylate cyclase-activating G protein-coupled receptor signaling pathway"/>
    <property type="evidence" value="ECO:0007669"/>
    <property type="project" value="TreeGrafter"/>
</dbReference>
<dbReference type="GO" id="GO:0031716">
    <property type="term" value="F:calcitonin receptor binding"/>
    <property type="evidence" value="ECO:0007669"/>
    <property type="project" value="TreeGrafter"/>
</dbReference>
<dbReference type="Pfam" id="PF00214">
    <property type="entry name" value="Calc_CGRP_IAPP"/>
    <property type="match status" value="1"/>
</dbReference>
<keyword evidence="5" id="KW-1015">Disulfide bond</keyword>
<keyword evidence="3" id="KW-0964">Secreted</keyword>
<evidence type="ECO:0000313" key="8">
    <source>
        <dbReference type="Proteomes" id="UP000472270"/>
    </source>
</evidence>
<evidence type="ECO:0000256" key="1">
    <source>
        <dbReference type="ARBA" id="ARBA00004613"/>
    </source>
</evidence>
<accession>A0A673FUT9</accession>
<dbReference type="InterPro" id="IPR021116">
    <property type="entry name" value="Calcitonin/adrenomedullin"/>
</dbReference>
<dbReference type="GO" id="GO:0005615">
    <property type="term" value="C:extracellular space"/>
    <property type="evidence" value="ECO:0007669"/>
    <property type="project" value="TreeGrafter"/>
</dbReference>
<evidence type="ECO:0000256" key="3">
    <source>
        <dbReference type="ARBA" id="ARBA00022525"/>
    </source>
</evidence>
<organism evidence="7 8">
    <name type="scientific">Sinocyclocheilus rhinocerous</name>
    <dbReference type="NCBI Taxonomy" id="307959"/>
    <lineage>
        <taxon>Eukaryota</taxon>
        <taxon>Metazoa</taxon>
        <taxon>Chordata</taxon>
        <taxon>Craniata</taxon>
        <taxon>Vertebrata</taxon>
        <taxon>Euteleostomi</taxon>
        <taxon>Actinopterygii</taxon>
        <taxon>Neopterygii</taxon>
        <taxon>Teleostei</taxon>
        <taxon>Ostariophysi</taxon>
        <taxon>Cypriniformes</taxon>
        <taxon>Cyprinidae</taxon>
        <taxon>Cyprininae</taxon>
        <taxon>Sinocyclocheilus</taxon>
    </lineage>
</organism>
<proteinExistence type="inferred from homology"/>
<sequence>MCLSTLRYFGDHIKAVPHKKASLNMDVNTATCVTHRLADFLSRSGGIGSSKFVPTDVGSQSTERVLLKWYVNSVPKPLISF</sequence>
<dbReference type="PANTHER" id="PTHR10505">
    <property type="entry name" value="CALCITONIN-RELATED"/>
    <property type="match status" value="1"/>
</dbReference>
<dbReference type="Ensembl" id="ENSSRHT00000003154.1">
    <property type="protein sequence ID" value="ENSSRHP00000003040.1"/>
    <property type="gene ID" value="ENSSRHG00000002099.1"/>
</dbReference>